<accession>A0AAD4S442</accession>
<keyword evidence="2" id="KW-1185">Reference proteome</keyword>
<reference evidence="1" key="1">
    <citation type="submission" date="2022-04" db="EMBL/GenBank/DDBJ databases">
        <title>A functionally conserved STORR gene fusion in Papaver species that diverged 16.8 million years ago.</title>
        <authorList>
            <person name="Catania T."/>
        </authorList>
    </citation>
    <scope>NUCLEOTIDE SEQUENCE</scope>
    <source>
        <strain evidence="1">S-188037</strain>
    </source>
</reference>
<evidence type="ECO:0000313" key="1">
    <source>
        <dbReference type="EMBL" id="KAI3861035.1"/>
    </source>
</evidence>
<proteinExistence type="predicted"/>
<dbReference type="EMBL" id="JAJJMB010014314">
    <property type="protein sequence ID" value="KAI3861035.1"/>
    <property type="molecule type" value="Genomic_DNA"/>
</dbReference>
<dbReference type="AlphaFoldDB" id="A0AAD4S442"/>
<comment type="caution">
    <text evidence="1">The sequence shown here is derived from an EMBL/GenBank/DDBJ whole genome shotgun (WGS) entry which is preliminary data.</text>
</comment>
<sequence length="80" mass="8997">MSYEGAWRVDVKMTRAKIESAESNRRLPLLLVGDCRRLVELLLHPSPNVAIPASSRLAILLMKMIVRPCVSLNTKHFPVS</sequence>
<protein>
    <submittedName>
        <fullName evidence="1">Uncharacterized protein</fullName>
    </submittedName>
</protein>
<dbReference type="Proteomes" id="UP001202328">
    <property type="component" value="Unassembled WGS sequence"/>
</dbReference>
<evidence type="ECO:0000313" key="2">
    <source>
        <dbReference type="Proteomes" id="UP001202328"/>
    </source>
</evidence>
<name>A0AAD4S442_9MAGN</name>
<gene>
    <name evidence="1" type="ORF">MKW98_003824</name>
</gene>
<organism evidence="1 2">
    <name type="scientific">Papaver atlanticum</name>
    <dbReference type="NCBI Taxonomy" id="357466"/>
    <lineage>
        <taxon>Eukaryota</taxon>
        <taxon>Viridiplantae</taxon>
        <taxon>Streptophyta</taxon>
        <taxon>Embryophyta</taxon>
        <taxon>Tracheophyta</taxon>
        <taxon>Spermatophyta</taxon>
        <taxon>Magnoliopsida</taxon>
        <taxon>Ranunculales</taxon>
        <taxon>Papaveraceae</taxon>
        <taxon>Papaveroideae</taxon>
        <taxon>Papaver</taxon>
    </lineage>
</organism>